<proteinExistence type="predicted"/>
<dbReference type="InterPro" id="IPR011251">
    <property type="entry name" value="Luciferase-like_dom"/>
</dbReference>
<keyword evidence="4" id="KW-1185">Reference proteome</keyword>
<dbReference type="PANTHER" id="PTHR30137:SF6">
    <property type="entry name" value="LUCIFERASE-LIKE MONOOXYGENASE"/>
    <property type="match status" value="1"/>
</dbReference>
<dbReference type="EMBL" id="JAUSZT010000003">
    <property type="protein sequence ID" value="MDQ0998181.1"/>
    <property type="molecule type" value="Genomic_DNA"/>
</dbReference>
<evidence type="ECO:0000313" key="3">
    <source>
        <dbReference type="EMBL" id="MDQ0998181.1"/>
    </source>
</evidence>
<comment type="caution">
    <text evidence="3">The sequence shown here is derived from an EMBL/GenBank/DDBJ whole genome shotgun (WGS) entry which is preliminary data.</text>
</comment>
<dbReference type="Gene3D" id="3.20.20.30">
    <property type="entry name" value="Luciferase-like domain"/>
    <property type="match status" value="1"/>
</dbReference>
<evidence type="ECO:0000259" key="2">
    <source>
        <dbReference type="Pfam" id="PF00296"/>
    </source>
</evidence>
<name>A0ABU0SCJ4_9HYPH</name>
<dbReference type="SUPFAM" id="SSF51679">
    <property type="entry name" value="Bacterial luciferase-like"/>
    <property type="match status" value="1"/>
</dbReference>
<dbReference type="NCBIfam" id="TIGR03558">
    <property type="entry name" value="oxido_grp_1"/>
    <property type="match status" value="1"/>
</dbReference>
<evidence type="ECO:0000313" key="4">
    <source>
        <dbReference type="Proteomes" id="UP001237780"/>
    </source>
</evidence>
<accession>A0ABU0SCJ4</accession>
<dbReference type="CDD" id="cd00347">
    <property type="entry name" value="Flavin_utilizing_monoxygenases"/>
    <property type="match status" value="1"/>
</dbReference>
<dbReference type="Pfam" id="PF00296">
    <property type="entry name" value="Bac_luciferase"/>
    <property type="match status" value="1"/>
</dbReference>
<protein>
    <submittedName>
        <fullName evidence="3">Luciferase family oxidoreductase group 1</fullName>
    </submittedName>
</protein>
<dbReference type="InterPro" id="IPR019949">
    <property type="entry name" value="CmoO-like"/>
</dbReference>
<sequence length="360" mass="38573">MNHEIAWPHCVAFVAAYIQLMIPLSVLDLSPIAAGSTAAQSLRNSLDLAQNAERLGYHRLWLAEHHSMRGIASAATAVVIAHVAAGTSKIRLGAGGIMLPNHSPLMVAEAFGTLASLHPGRIDLGVGRAPGTDQITAQALRRNLNQDINGFPQDVVELLSYFGEPQPGQHVIAVPGAGLDVPVWILGSSLFGAQLAAALGLPYAFASHFAPAEMERAIEIYRARFEPSRYLDKPYVMLGLNVFAAESDEEAQFLQTSQQQAFVNLRTGNPGPLPAPVQGYEETLDLHAKAILRQALSCSVVGAAPAIKTGVEEFIHRTGADEIMVTGHIFEHKARVRSYEILAKTMIGHDRTPAPVGLLA</sequence>
<dbReference type="InterPro" id="IPR036661">
    <property type="entry name" value="Luciferase-like_sf"/>
</dbReference>
<feature type="domain" description="Luciferase-like" evidence="2">
    <location>
        <begin position="25"/>
        <end position="320"/>
    </location>
</feature>
<dbReference type="PANTHER" id="PTHR30137">
    <property type="entry name" value="LUCIFERASE-LIKE MONOOXYGENASE"/>
    <property type="match status" value="1"/>
</dbReference>
<gene>
    <name evidence="3" type="ORF">QFZ34_003363</name>
</gene>
<dbReference type="Proteomes" id="UP001237780">
    <property type="component" value="Unassembled WGS sequence"/>
</dbReference>
<reference evidence="3 4" key="1">
    <citation type="submission" date="2023-07" db="EMBL/GenBank/DDBJ databases">
        <title>Comparative genomics of wheat-associated soil bacteria to identify genetic determinants of phenazine resistance.</title>
        <authorList>
            <person name="Mouncey N."/>
        </authorList>
    </citation>
    <scope>NUCLEOTIDE SEQUENCE [LARGE SCALE GENOMIC DNA]</scope>
    <source>
        <strain evidence="3 4">W4I11</strain>
    </source>
</reference>
<organism evidence="3 4">
    <name type="scientific">Phyllobacterium ifriqiyense</name>
    <dbReference type="NCBI Taxonomy" id="314238"/>
    <lineage>
        <taxon>Bacteria</taxon>
        <taxon>Pseudomonadati</taxon>
        <taxon>Pseudomonadota</taxon>
        <taxon>Alphaproteobacteria</taxon>
        <taxon>Hyphomicrobiales</taxon>
        <taxon>Phyllobacteriaceae</taxon>
        <taxon>Phyllobacterium</taxon>
    </lineage>
</organism>
<comment type="similarity">
    <text evidence="1">To bacterial alkanal monooxygenase alpha and beta chains.</text>
</comment>
<evidence type="ECO:0000256" key="1">
    <source>
        <dbReference type="ARBA" id="ARBA00007789"/>
    </source>
</evidence>
<dbReference type="InterPro" id="IPR050766">
    <property type="entry name" value="Bact_Lucif_Oxidored"/>
</dbReference>